<dbReference type="AlphaFoldDB" id="A0A9N8WJP1"/>
<proteinExistence type="predicted"/>
<dbReference type="GO" id="GO:0005655">
    <property type="term" value="C:nucleolar ribonuclease P complex"/>
    <property type="evidence" value="ECO:0007669"/>
    <property type="project" value="TreeGrafter"/>
</dbReference>
<evidence type="ECO:0000313" key="1">
    <source>
        <dbReference type="EMBL" id="CAG8491867.1"/>
    </source>
</evidence>
<organism evidence="1 2">
    <name type="scientific">Cetraspora pellucida</name>
    <dbReference type="NCBI Taxonomy" id="1433469"/>
    <lineage>
        <taxon>Eukaryota</taxon>
        <taxon>Fungi</taxon>
        <taxon>Fungi incertae sedis</taxon>
        <taxon>Mucoromycota</taxon>
        <taxon>Glomeromycotina</taxon>
        <taxon>Glomeromycetes</taxon>
        <taxon>Diversisporales</taxon>
        <taxon>Gigasporaceae</taxon>
        <taxon>Cetraspora</taxon>
    </lineage>
</organism>
<dbReference type="Gene3D" id="3.30.1330.30">
    <property type="match status" value="1"/>
</dbReference>
<dbReference type="OrthoDB" id="20109at2759"/>
<comment type="caution">
    <text evidence="1">The sequence shown here is derived from an EMBL/GenBank/DDBJ whole genome shotgun (WGS) entry which is preliminary data.</text>
</comment>
<reference evidence="1" key="1">
    <citation type="submission" date="2021-06" db="EMBL/GenBank/DDBJ databases">
        <authorList>
            <person name="Kallberg Y."/>
            <person name="Tangrot J."/>
            <person name="Rosling A."/>
        </authorList>
    </citation>
    <scope>NUCLEOTIDE SEQUENCE</scope>
    <source>
        <strain evidence="1">FL966</strain>
    </source>
</reference>
<dbReference type="GO" id="GO:0034965">
    <property type="term" value="P:intronic box C/D snoRNA processing"/>
    <property type="evidence" value="ECO:0007669"/>
    <property type="project" value="TreeGrafter"/>
</dbReference>
<dbReference type="Proteomes" id="UP000789759">
    <property type="component" value="Unassembled WGS sequence"/>
</dbReference>
<dbReference type="EMBL" id="CAJVQA010000824">
    <property type="protein sequence ID" value="CAG8491867.1"/>
    <property type="molecule type" value="Genomic_DNA"/>
</dbReference>
<gene>
    <name evidence="1" type="ORF">CPELLU_LOCUS2019</name>
</gene>
<dbReference type="Pfam" id="PF08228">
    <property type="entry name" value="RNase_P_pop3"/>
    <property type="match status" value="1"/>
</dbReference>
<sequence>MSGKKKEITRTGTTLRSQEQKRKTVFKSVLNSPYTVKWPEVSLEGQQAILEELCNILSAVGDYKQKKVAYRRNLRLSRCKSVNNSNSQKFEVKVNKTLSTMDVDCISENTECIMTIEDNEIATSSKSISLPPPPPPPILSCIVIGINDVTKHLEQTINPDIKTNFKRKYAQGLSDSLISTNPNNQLVNPSPIVIQNEPLTPLRMIFVCKADISSPHLCAHLPIMSSIARNVLLVPLPLGAEELISNKVGIKRASCIGVKTKTPEFDGIYKLAKDKVGPVNAPWLTPFKSELSKKRKGIEEDEIIPSTSIMDDFIKTTCNEYVPTQIKQLITSAPIKSKAKQKKNKGKNKSN</sequence>
<dbReference type="InterPro" id="IPR013241">
    <property type="entry name" value="RNase_P_Pop3"/>
</dbReference>
<protein>
    <submittedName>
        <fullName evidence="1">21263_t:CDS:1</fullName>
    </submittedName>
</protein>
<dbReference type="PANTHER" id="PTHR28272">
    <property type="entry name" value="RIBONUCLEASES P/MRP PROTEIN SUBUNIT POP3"/>
    <property type="match status" value="1"/>
</dbReference>
<dbReference type="GO" id="GO:0000172">
    <property type="term" value="C:ribonuclease MRP complex"/>
    <property type="evidence" value="ECO:0007669"/>
    <property type="project" value="TreeGrafter"/>
</dbReference>
<dbReference type="PANTHER" id="PTHR28272:SF1">
    <property type="entry name" value="RIBONUCLEASES P_MRP PROTEIN SUBUNIT POP3"/>
    <property type="match status" value="1"/>
</dbReference>
<dbReference type="GO" id="GO:0004526">
    <property type="term" value="F:ribonuclease P activity"/>
    <property type="evidence" value="ECO:0007669"/>
    <property type="project" value="TreeGrafter"/>
</dbReference>
<dbReference type="InterPro" id="IPR029064">
    <property type="entry name" value="Ribosomal_eL30-like_sf"/>
</dbReference>
<dbReference type="GO" id="GO:0005829">
    <property type="term" value="C:cytosol"/>
    <property type="evidence" value="ECO:0007669"/>
    <property type="project" value="TreeGrafter"/>
</dbReference>
<dbReference type="GO" id="GO:0000171">
    <property type="term" value="F:ribonuclease MRP activity"/>
    <property type="evidence" value="ECO:0007669"/>
    <property type="project" value="TreeGrafter"/>
</dbReference>
<name>A0A9N8WJP1_9GLOM</name>
<keyword evidence="2" id="KW-1185">Reference proteome</keyword>
<dbReference type="GO" id="GO:0006364">
    <property type="term" value="P:rRNA processing"/>
    <property type="evidence" value="ECO:0007669"/>
    <property type="project" value="InterPro"/>
</dbReference>
<accession>A0A9N8WJP1</accession>
<evidence type="ECO:0000313" key="2">
    <source>
        <dbReference type="Proteomes" id="UP000789759"/>
    </source>
</evidence>
<dbReference type="GO" id="GO:0008033">
    <property type="term" value="P:tRNA processing"/>
    <property type="evidence" value="ECO:0007669"/>
    <property type="project" value="InterPro"/>
</dbReference>